<evidence type="ECO:0000313" key="4">
    <source>
        <dbReference type="Proteomes" id="UP000176287"/>
    </source>
</evidence>
<evidence type="ECO:0000256" key="1">
    <source>
        <dbReference type="SAM" id="Coils"/>
    </source>
</evidence>
<feature type="region of interest" description="Disordered" evidence="2">
    <location>
        <begin position="148"/>
        <end position="195"/>
    </location>
</feature>
<dbReference type="EMBL" id="MHKZ01000023">
    <property type="protein sequence ID" value="OGZ00326.1"/>
    <property type="molecule type" value="Genomic_DNA"/>
</dbReference>
<evidence type="ECO:0000256" key="2">
    <source>
        <dbReference type="SAM" id="MobiDB-lite"/>
    </source>
</evidence>
<gene>
    <name evidence="3" type="ORF">A3B13_01200</name>
</gene>
<proteinExistence type="predicted"/>
<feature type="coiled-coil region" evidence="1">
    <location>
        <begin position="65"/>
        <end position="92"/>
    </location>
</feature>
<organism evidence="3 4">
    <name type="scientific">Candidatus Liptonbacteria bacterium RIFCSPLOWO2_01_FULL_45_15</name>
    <dbReference type="NCBI Taxonomy" id="1798649"/>
    <lineage>
        <taxon>Bacteria</taxon>
        <taxon>Candidatus Liptoniibacteriota</taxon>
    </lineage>
</organism>
<dbReference type="AlphaFoldDB" id="A0A1G2CG20"/>
<name>A0A1G2CG20_9BACT</name>
<evidence type="ECO:0000313" key="3">
    <source>
        <dbReference type="EMBL" id="OGZ00326.1"/>
    </source>
</evidence>
<comment type="caution">
    <text evidence="3">The sequence shown here is derived from an EMBL/GenBank/DDBJ whole genome shotgun (WGS) entry which is preliminary data.</text>
</comment>
<protein>
    <submittedName>
        <fullName evidence="3">Uncharacterized protein</fullName>
    </submittedName>
</protein>
<sequence length="195" mass="22017">MLKEFEQPVDEKINGEISEAERDALIEAKVEWLQALMDRACTTVKMARVNKLLSKSKTKALYGFLNKINEEIAVADENSADINETLARLEELGNKLKLPTDIKTENIGKLLEEKDAKIFSKNGEIFLGTLDDDRPEQQVLHPVAPEIENAEHQTVPINVSIRRQDKTGRSSRLFGRGRNGSRNDGNRRVEHPANE</sequence>
<reference evidence="3 4" key="1">
    <citation type="journal article" date="2016" name="Nat. Commun.">
        <title>Thousands of microbial genomes shed light on interconnected biogeochemical processes in an aquifer system.</title>
        <authorList>
            <person name="Anantharaman K."/>
            <person name="Brown C.T."/>
            <person name="Hug L.A."/>
            <person name="Sharon I."/>
            <person name="Castelle C.J."/>
            <person name="Probst A.J."/>
            <person name="Thomas B.C."/>
            <person name="Singh A."/>
            <person name="Wilkins M.J."/>
            <person name="Karaoz U."/>
            <person name="Brodie E.L."/>
            <person name="Williams K.H."/>
            <person name="Hubbard S.S."/>
            <person name="Banfield J.F."/>
        </authorList>
    </citation>
    <scope>NUCLEOTIDE SEQUENCE [LARGE SCALE GENOMIC DNA]</scope>
</reference>
<dbReference type="Proteomes" id="UP000176287">
    <property type="component" value="Unassembled WGS sequence"/>
</dbReference>
<keyword evidence="1" id="KW-0175">Coiled coil</keyword>
<accession>A0A1G2CG20</accession>
<feature type="compositionally biased region" description="Basic and acidic residues" evidence="2">
    <location>
        <begin position="184"/>
        <end position="195"/>
    </location>
</feature>